<reference evidence="2" key="1">
    <citation type="journal article" date="2018" name="PLoS Negl. Trop. Dis.">
        <title>An insight into the salivary gland and fat body transcriptome of Panstrongylus lignarius (Hemiptera: Heteroptera), the main vector of Chagas disease in Peru.</title>
        <authorList>
            <person name="Nevoa J.C."/>
            <person name="Mendes M.T."/>
            <person name="da Silva M.V."/>
            <person name="Soares S.C."/>
            <person name="Oliveira C.J.F."/>
            <person name="Ribeiro J.M.C."/>
        </authorList>
    </citation>
    <scope>NUCLEOTIDE SEQUENCE</scope>
</reference>
<dbReference type="AlphaFoldDB" id="A0A224XRW9"/>
<organism evidence="2">
    <name type="scientific">Panstrongylus lignarius</name>
    <dbReference type="NCBI Taxonomy" id="156445"/>
    <lineage>
        <taxon>Eukaryota</taxon>
        <taxon>Metazoa</taxon>
        <taxon>Ecdysozoa</taxon>
        <taxon>Arthropoda</taxon>
        <taxon>Hexapoda</taxon>
        <taxon>Insecta</taxon>
        <taxon>Pterygota</taxon>
        <taxon>Neoptera</taxon>
        <taxon>Paraneoptera</taxon>
        <taxon>Hemiptera</taxon>
        <taxon>Heteroptera</taxon>
        <taxon>Panheteroptera</taxon>
        <taxon>Cimicomorpha</taxon>
        <taxon>Reduviidae</taxon>
        <taxon>Triatominae</taxon>
        <taxon>Panstrongylus</taxon>
    </lineage>
</organism>
<accession>A0A224XRW9</accession>
<dbReference type="EMBL" id="GFTR01001189">
    <property type="protein sequence ID" value="JAW15237.1"/>
    <property type="molecule type" value="Transcribed_RNA"/>
</dbReference>
<proteinExistence type="predicted"/>
<sequence length="88" mass="9448">MLESLSTLGGAGASCIVLVLNLSRSACLLCFGVNFSFGPALAFFKSFSTFSSFSLTSFSLLLLSDLITYVLYLNFPSSLRCLAVILRC</sequence>
<protein>
    <submittedName>
        <fullName evidence="2">Uncharacterized protein</fullName>
    </submittedName>
</protein>
<name>A0A224XRW9_9HEMI</name>
<keyword evidence="1" id="KW-0472">Membrane</keyword>
<evidence type="ECO:0000256" key="1">
    <source>
        <dbReference type="SAM" id="Phobius"/>
    </source>
</evidence>
<feature type="transmembrane region" description="Helical" evidence="1">
    <location>
        <begin position="49"/>
        <end position="72"/>
    </location>
</feature>
<evidence type="ECO:0000313" key="2">
    <source>
        <dbReference type="EMBL" id="JAW15237.1"/>
    </source>
</evidence>
<keyword evidence="1" id="KW-1133">Transmembrane helix</keyword>
<keyword evidence="1" id="KW-0812">Transmembrane</keyword>